<dbReference type="InterPro" id="IPR037165">
    <property type="entry name" value="AldOxase/xan_DH_Mopterin-bd_sf"/>
</dbReference>
<dbReference type="PANTHER" id="PTHR47495:SF1">
    <property type="entry name" value="BLL3820 PROTEIN"/>
    <property type="match status" value="1"/>
</dbReference>
<dbReference type="AlphaFoldDB" id="A0A345ZSS3"/>
<dbReference type="PANTHER" id="PTHR47495">
    <property type="entry name" value="ALDEHYDE DEHYDROGENASE"/>
    <property type="match status" value="1"/>
</dbReference>
<dbReference type="Pfam" id="PF20256">
    <property type="entry name" value="MoCoBD_2"/>
    <property type="match status" value="1"/>
</dbReference>
<dbReference type="InterPro" id="IPR052516">
    <property type="entry name" value="N-heterocyclic_Hydroxylase"/>
</dbReference>
<protein>
    <submittedName>
        <fullName evidence="2">Xanthine dehydrogenase family protein molybdopterin-binding subunit</fullName>
    </submittedName>
</protein>
<feature type="domain" description="Aldehyde oxidase/xanthine dehydrogenase second molybdopterin binding" evidence="1">
    <location>
        <begin position="3"/>
        <end position="48"/>
    </location>
</feature>
<dbReference type="InterPro" id="IPR046867">
    <property type="entry name" value="AldOxase/xan_DH_MoCoBD2"/>
</dbReference>
<dbReference type="OrthoDB" id="9763985at2"/>
<dbReference type="Gene3D" id="3.30.365.10">
    <property type="entry name" value="Aldehyde oxidase/xanthine dehydrogenase, molybdopterin binding domain"/>
    <property type="match status" value="1"/>
</dbReference>
<dbReference type="EMBL" id="CP031417">
    <property type="protein sequence ID" value="AXK79970.1"/>
    <property type="molecule type" value="Genomic_DNA"/>
</dbReference>
<dbReference type="Proteomes" id="UP000254889">
    <property type="component" value="Chromosome"/>
</dbReference>
<sequence length="112" mass="12185">MQCRGQIEGGVAQAMGAALFEEVIIDADGKVTTTSFRTYHLPAFGDVPRTEVHSLGPLGAKSMSESSYNPVAAALANTLRDATGVRFHRLPLRPDRVYARLKEAEREKNARA</sequence>
<reference evidence="2 3" key="1">
    <citation type="submission" date="2018-07" db="EMBL/GenBank/DDBJ databases">
        <authorList>
            <person name="Quirk P.G."/>
            <person name="Krulwich T.A."/>
        </authorList>
    </citation>
    <scope>NUCLEOTIDE SEQUENCE [LARGE SCALE GENOMIC DNA]</scope>
    <source>
        <strain evidence="2 3">CC-BB4</strain>
    </source>
</reference>
<evidence type="ECO:0000259" key="1">
    <source>
        <dbReference type="Pfam" id="PF20256"/>
    </source>
</evidence>
<keyword evidence="3" id="KW-1185">Reference proteome</keyword>
<evidence type="ECO:0000313" key="3">
    <source>
        <dbReference type="Proteomes" id="UP000254889"/>
    </source>
</evidence>
<accession>A0A345ZSS3</accession>
<name>A0A345ZSS3_9HYPH</name>
<dbReference type="SUPFAM" id="SSF56003">
    <property type="entry name" value="Molybdenum cofactor-binding domain"/>
    <property type="match status" value="1"/>
</dbReference>
<proteinExistence type="predicted"/>
<dbReference type="KEGG" id="ptaw:DW352_05220"/>
<organism evidence="2 3">
    <name type="scientific">Pseudolabrys taiwanensis</name>
    <dbReference type="NCBI Taxonomy" id="331696"/>
    <lineage>
        <taxon>Bacteria</taxon>
        <taxon>Pseudomonadati</taxon>
        <taxon>Pseudomonadota</taxon>
        <taxon>Alphaproteobacteria</taxon>
        <taxon>Hyphomicrobiales</taxon>
        <taxon>Xanthobacteraceae</taxon>
        <taxon>Pseudolabrys</taxon>
    </lineage>
</organism>
<evidence type="ECO:0000313" key="2">
    <source>
        <dbReference type="EMBL" id="AXK79970.1"/>
    </source>
</evidence>
<gene>
    <name evidence="2" type="ORF">DW352_05220</name>
</gene>
<dbReference type="GO" id="GO:0016491">
    <property type="term" value="F:oxidoreductase activity"/>
    <property type="evidence" value="ECO:0007669"/>
    <property type="project" value="InterPro"/>
</dbReference>